<dbReference type="KEGG" id="nfl:COO91_03716"/>
<keyword evidence="3" id="KW-1185">Reference proteome</keyword>
<feature type="region of interest" description="Disordered" evidence="1">
    <location>
        <begin position="1"/>
        <end position="25"/>
    </location>
</feature>
<evidence type="ECO:0000313" key="2">
    <source>
        <dbReference type="EMBL" id="AUB37767.1"/>
    </source>
</evidence>
<proteinExistence type="predicted"/>
<feature type="compositionally biased region" description="Polar residues" evidence="1">
    <location>
        <begin position="10"/>
        <end position="22"/>
    </location>
</feature>
<gene>
    <name evidence="2" type="ORF">COO91_03716</name>
</gene>
<protein>
    <submittedName>
        <fullName evidence="2">Uncharacterized protein</fullName>
    </submittedName>
</protein>
<dbReference type="Proteomes" id="UP000232003">
    <property type="component" value="Chromosome"/>
</dbReference>
<evidence type="ECO:0000313" key="3">
    <source>
        <dbReference type="Proteomes" id="UP000232003"/>
    </source>
</evidence>
<organism evidence="2 3">
    <name type="scientific">Nostoc flagelliforme CCNUN1</name>
    <dbReference type="NCBI Taxonomy" id="2038116"/>
    <lineage>
        <taxon>Bacteria</taxon>
        <taxon>Bacillati</taxon>
        <taxon>Cyanobacteriota</taxon>
        <taxon>Cyanophyceae</taxon>
        <taxon>Nostocales</taxon>
        <taxon>Nostocaceae</taxon>
        <taxon>Nostoc</taxon>
    </lineage>
</organism>
<dbReference type="AlphaFoldDB" id="A0A2K8SQQ8"/>
<dbReference type="EMBL" id="CP024785">
    <property type="protein sequence ID" value="AUB37767.1"/>
    <property type="molecule type" value="Genomic_DNA"/>
</dbReference>
<sequence>MKKLGDRGQGENSSPLPVSNDQFPMPTCLERIAKAKAPLTRSVSDTVGESVTNT</sequence>
<name>A0A2K8SQQ8_9NOSO</name>
<reference evidence="2 3" key="1">
    <citation type="submission" date="2017-11" db="EMBL/GenBank/DDBJ databases">
        <title>Complete genome of a free-living desiccation-tolerant cyanobacterium and its photosynthetic adaptation to extreme terrestrial habitat.</title>
        <authorList>
            <person name="Shang J."/>
        </authorList>
    </citation>
    <scope>NUCLEOTIDE SEQUENCE [LARGE SCALE GENOMIC DNA]</scope>
    <source>
        <strain evidence="2 3">CCNUN1</strain>
    </source>
</reference>
<accession>A0A2K8SQQ8</accession>
<evidence type="ECO:0000256" key="1">
    <source>
        <dbReference type="SAM" id="MobiDB-lite"/>
    </source>
</evidence>